<evidence type="ECO:0000313" key="11">
    <source>
        <dbReference type="Proteomes" id="UP000294919"/>
    </source>
</evidence>
<dbReference type="GO" id="GO:0016740">
    <property type="term" value="F:transferase activity"/>
    <property type="evidence" value="ECO:0007669"/>
    <property type="project" value="UniProtKB-KW"/>
</dbReference>
<feature type="active site" description="Tele-phosphohistidine intermediate" evidence="7">
    <location>
        <position position="75"/>
    </location>
</feature>
<evidence type="ECO:0000256" key="9">
    <source>
        <dbReference type="PROSITE-ProRule" id="PRU00418"/>
    </source>
</evidence>
<keyword evidence="2" id="KW-0813">Transport</keyword>
<reference evidence="10 11" key="1">
    <citation type="submission" date="2019-03" db="EMBL/GenBank/DDBJ databases">
        <title>Genomic Encyclopedia of Type Strains, Phase IV (KMG-IV): sequencing the most valuable type-strain genomes for metagenomic binning, comparative biology and taxonomic classification.</title>
        <authorList>
            <person name="Goeker M."/>
        </authorList>
    </citation>
    <scope>NUCLEOTIDE SEQUENCE [LARGE SCALE GENOMIC DNA]</scope>
    <source>
        <strain evidence="10 11">DSM 102940</strain>
    </source>
</reference>
<dbReference type="Proteomes" id="UP000294919">
    <property type="component" value="Unassembled WGS sequence"/>
</dbReference>
<keyword evidence="3" id="KW-0963">Cytoplasm</keyword>
<keyword evidence="4" id="KW-0762">Sugar transport</keyword>
<dbReference type="GO" id="GO:0005737">
    <property type="term" value="C:cytoplasm"/>
    <property type="evidence" value="ECO:0007669"/>
    <property type="project" value="UniProtKB-SubCell"/>
</dbReference>
<keyword evidence="6" id="KW-0598">Phosphotransferase system</keyword>
<keyword evidence="11" id="KW-1185">Reference proteome</keyword>
<dbReference type="EMBL" id="SLWV01000007">
    <property type="protein sequence ID" value="TCO76943.1"/>
    <property type="molecule type" value="Genomic_DNA"/>
</dbReference>
<evidence type="ECO:0000256" key="7">
    <source>
        <dbReference type="PIRSR" id="PIRSR000699-1"/>
    </source>
</evidence>
<evidence type="ECO:0000256" key="6">
    <source>
        <dbReference type="ARBA" id="ARBA00022683"/>
    </source>
</evidence>
<dbReference type="PANTHER" id="PTHR34382">
    <property type="entry name" value="PTS SYSTEM N,N'-DIACETYLCHITOBIOSE-SPECIFIC EIIA COMPONENT"/>
    <property type="match status" value="1"/>
</dbReference>
<evidence type="ECO:0000313" key="10">
    <source>
        <dbReference type="EMBL" id="TCO76943.1"/>
    </source>
</evidence>
<dbReference type="GO" id="GO:0009401">
    <property type="term" value="P:phosphoenolpyruvate-dependent sugar phosphotransferase system"/>
    <property type="evidence" value="ECO:0007669"/>
    <property type="project" value="UniProtKB-KW"/>
</dbReference>
<dbReference type="CDD" id="cd00215">
    <property type="entry name" value="PTS_IIA_lac"/>
    <property type="match status" value="1"/>
</dbReference>
<organism evidence="10 11">
    <name type="scientific">Marinisporobacter balticus</name>
    <dbReference type="NCBI Taxonomy" id="2018667"/>
    <lineage>
        <taxon>Bacteria</taxon>
        <taxon>Bacillati</taxon>
        <taxon>Bacillota</taxon>
        <taxon>Clostridia</taxon>
        <taxon>Peptostreptococcales</taxon>
        <taxon>Thermotaleaceae</taxon>
        <taxon>Marinisporobacter</taxon>
    </lineage>
</organism>
<dbReference type="PANTHER" id="PTHR34382:SF7">
    <property type="entry name" value="PTS SYSTEM N,N'-DIACETYLCHITOBIOSE-SPECIFIC EIIA COMPONENT"/>
    <property type="match status" value="1"/>
</dbReference>
<evidence type="ECO:0000256" key="4">
    <source>
        <dbReference type="ARBA" id="ARBA00022597"/>
    </source>
</evidence>
<evidence type="ECO:0000256" key="3">
    <source>
        <dbReference type="ARBA" id="ARBA00022490"/>
    </source>
</evidence>
<dbReference type="RefSeq" id="WP_132244267.1">
    <property type="nucleotide sequence ID" value="NZ_SLWV01000007.1"/>
</dbReference>
<evidence type="ECO:0000256" key="8">
    <source>
        <dbReference type="PIRSR" id="PIRSR000699-2"/>
    </source>
</evidence>
<evidence type="ECO:0000256" key="1">
    <source>
        <dbReference type="ARBA" id="ARBA00004496"/>
    </source>
</evidence>
<dbReference type="PIRSF" id="PIRSF000699">
    <property type="entry name" value="PTS_IILac_III"/>
    <property type="match status" value="1"/>
</dbReference>
<dbReference type="PROSITE" id="PS51095">
    <property type="entry name" value="PTS_EIIA_TYPE_3"/>
    <property type="match status" value="1"/>
</dbReference>
<dbReference type="AlphaFoldDB" id="A0A4R2KT37"/>
<evidence type="ECO:0000256" key="5">
    <source>
        <dbReference type="ARBA" id="ARBA00022679"/>
    </source>
</evidence>
<dbReference type="GO" id="GO:0046872">
    <property type="term" value="F:metal ion binding"/>
    <property type="evidence" value="ECO:0007669"/>
    <property type="project" value="UniProtKB-KW"/>
</dbReference>
<gene>
    <name evidence="10" type="ORF">EV214_107101</name>
</gene>
<keyword evidence="8" id="KW-0479">Metal-binding</keyword>
<dbReference type="Pfam" id="PF02255">
    <property type="entry name" value="PTS_IIA"/>
    <property type="match status" value="1"/>
</dbReference>
<name>A0A4R2KT37_9FIRM</name>
<comment type="subcellular location">
    <subcellularLocation>
        <location evidence="1">Cytoplasm</location>
    </subcellularLocation>
</comment>
<protein>
    <submittedName>
        <fullName evidence="10">PTS system cellobiose-specific IIA component</fullName>
    </submittedName>
</protein>
<comment type="caution">
    <text evidence="10">The sequence shown here is derived from an EMBL/GenBank/DDBJ whole genome shotgun (WGS) entry which is preliminary data.</text>
</comment>
<keyword evidence="5" id="KW-0808">Transferase</keyword>
<comment type="cofactor">
    <cofactor evidence="8">
        <name>Mg(2+)</name>
        <dbReference type="ChEBI" id="CHEBI:18420"/>
    </cofactor>
    <text evidence="8">Binds 1 Mg(2+) ion per trimer.</text>
</comment>
<dbReference type="FunFam" id="1.20.58.80:FF:000001">
    <property type="entry name" value="PTS system, lactose-specific IIa component"/>
    <property type="match status" value="1"/>
</dbReference>
<evidence type="ECO:0000256" key="2">
    <source>
        <dbReference type="ARBA" id="ARBA00022448"/>
    </source>
</evidence>
<feature type="binding site" evidence="8">
    <location>
        <position position="78"/>
    </location>
    <ligand>
        <name>Mg(2+)</name>
        <dbReference type="ChEBI" id="CHEBI:18420"/>
        <note>ligand shared between all trimeric partners</note>
    </ligand>
</feature>
<dbReference type="SUPFAM" id="SSF46973">
    <property type="entry name" value="Enzyme IIa from lactose specific PTS, IIa-lac"/>
    <property type="match status" value="1"/>
</dbReference>
<dbReference type="OrthoDB" id="389577at2"/>
<dbReference type="Gene3D" id="1.20.58.80">
    <property type="entry name" value="Phosphotransferase system, lactose/cellobiose-type IIA subunit"/>
    <property type="match status" value="1"/>
</dbReference>
<dbReference type="InterPro" id="IPR036542">
    <property type="entry name" value="PTS_IIA_lac/cel_sf"/>
</dbReference>
<accession>A0A4R2KT37</accession>
<dbReference type="InterPro" id="IPR003188">
    <property type="entry name" value="PTS_IIA_lac/cel"/>
</dbReference>
<keyword evidence="8" id="KW-0460">Magnesium</keyword>
<feature type="modified residue" description="Phosphohistidine; by HPr" evidence="9">
    <location>
        <position position="75"/>
    </location>
</feature>
<proteinExistence type="predicted"/>
<sequence>MDYNEIVLNIIIHSGNARSYAMEAISYAKKGEVDKAKKALEDSSNEISLAHNIQTNLIQNEACGQKTEVTLLMVHAQDHLMNGLTVKDLASEMVDMYSKIL</sequence>